<dbReference type="Proteomes" id="UP000250928">
    <property type="component" value="Unassembled WGS sequence"/>
</dbReference>
<evidence type="ECO:0000259" key="1">
    <source>
        <dbReference type="Pfam" id="PF05099"/>
    </source>
</evidence>
<name>A0A657PPA9_9GAMM</name>
<dbReference type="InterPro" id="IPR007791">
    <property type="entry name" value="DjlA_N"/>
</dbReference>
<comment type="caution">
    <text evidence="2">The sequence shown here is derived from an EMBL/GenBank/DDBJ whole genome shotgun (WGS) entry which is preliminary data.</text>
</comment>
<gene>
    <name evidence="2" type="ORF">B0D84_00900</name>
    <name evidence="3" type="ORF">C3L24_08010</name>
</gene>
<dbReference type="EMBL" id="MUIE01000077">
    <property type="protein sequence ID" value="OQX37070.1"/>
    <property type="molecule type" value="Genomic_DNA"/>
</dbReference>
<dbReference type="InterPro" id="IPR029024">
    <property type="entry name" value="TerB-like"/>
</dbReference>
<evidence type="ECO:0000313" key="3">
    <source>
        <dbReference type="EMBL" id="PUE01449.1"/>
    </source>
</evidence>
<dbReference type="Proteomes" id="UP000243361">
    <property type="component" value="Unassembled WGS sequence"/>
</dbReference>
<dbReference type="Pfam" id="PF05099">
    <property type="entry name" value="TerB"/>
    <property type="match status" value="1"/>
</dbReference>
<dbReference type="Gene3D" id="1.10.3680.10">
    <property type="entry name" value="TerB-like"/>
    <property type="match status" value="1"/>
</dbReference>
<organism evidence="2 4">
    <name type="scientific">Candidatus Sedimenticola endophacoides</name>
    <dbReference type="NCBI Taxonomy" id="2548426"/>
    <lineage>
        <taxon>Bacteria</taxon>
        <taxon>Pseudomonadati</taxon>
        <taxon>Pseudomonadota</taxon>
        <taxon>Gammaproteobacteria</taxon>
        <taxon>Chromatiales</taxon>
        <taxon>Sedimenticolaceae</taxon>
        <taxon>Sedimenticola</taxon>
    </lineage>
</organism>
<reference evidence="2 4" key="1">
    <citation type="submission" date="2017-02" db="EMBL/GenBank/DDBJ databases">
        <title>Novel co-symbiosis in the unique lucinid bivalve Phacoides pectinatus.</title>
        <authorList>
            <person name="Lim S.J."/>
            <person name="Davis B.G."/>
            <person name="Gill D.E."/>
            <person name="Engel A.S."/>
            <person name="Anderson L.C."/>
            <person name="Campbell B.J."/>
        </authorList>
    </citation>
    <scope>NUCLEOTIDE SEQUENCE [LARGE SCALE GENOMIC DNA]</scope>
    <source>
        <strain evidence="2">LUC13016_P6</strain>
    </source>
</reference>
<feature type="domain" description="Co-chaperone DjlA N-terminal" evidence="1">
    <location>
        <begin position="30"/>
        <end position="146"/>
    </location>
</feature>
<sequence length="159" mass="18291">MFRQLSTLFNLYSPEAMDESHDDLCRHETRLATAALLVEVARSDEDFDRTERSTLLGLLEREYGLSQVECGALLDLAEGRVEASISLDEFTRLIDRNFSPDRKRHVMELLWRIACADGRIDKYEEHLIRRIADLIHVPHRVFIQAKLRVQEQLGGGVLG</sequence>
<protein>
    <recommendedName>
        <fullName evidence="1">Co-chaperone DjlA N-terminal domain-containing protein</fullName>
    </recommendedName>
</protein>
<dbReference type="EMBL" id="PQCO01000201">
    <property type="protein sequence ID" value="PUE01449.1"/>
    <property type="molecule type" value="Genomic_DNA"/>
</dbReference>
<proteinExistence type="predicted"/>
<dbReference type="AlphaFoldDB" id="A0A657PPA9"/>
<evidence type="ECO:0000313" key="5">
    <source>
        <dbReference type="Proteomes" id="UP000250928"/>
    </source>
</evidence>
<reference evidence="3 5" key="2">
    <citation type="submission" date="2018-01" db="EMBL/GenBank/DDBJ databases">
        <title>Novel co-symbiosis in the lucinid bivalve Phacoides pectinatus.</title>
        <authorList>
            <person name="Lim S.J."/>
            <person name="Davis B.G."/>
            <person name="Gill D.E."/>
            <person name="Engel A.S."/>
            <person name="Anderson L.C."/>
            <person name="Campbell B.J."/>
        </authorList>
    </citation>
    <scope>NUCLEOTIDE SEQUENCE [LARGE SCALE GENOMIC DNA]</scope>
    <source>
        <strain evidence="3">N3_P5</strain>
    </source>
</reference>
<evidence type="ECO:0000313" key="2">
    <source>
        <dbReference type="EMBL" id="OQX37070.1"/>
    </source>
</evidence>
<dbReference type="CDD" id="cd07313">
    <property type="entry name" value="terB_like_2"/>
    <property type="match status" value="1"/>
</dbReference>
<keyword evidence="4" id="KW-1185">Reference proteome</keyword>
<accession>A0A657PPA9</accession>
<dbReference type="SUPFAM" id="SSF158682">
    <property type="entry name" value="TerB-like"/>
    <property type="match status" value="1"/>
</dbReference>
<evidence type="ECO:0000313" key="4">
    <source>
        <dbReference type="Proteomes" id="UP000243361"/>
    </source>
</evidence>